<dbReference type="Pfam" id="PF00528">
    <property type="entry name" value="BPD_transp_1"/>
    <property type="match status" value="1"/>
</dbReference>
<evidence type="ECO:0000313" key="10">
    <source>
        <dbReference type="Proteomes" id="UP001144805"/>
    </source>
</evidence>
<keyword evidence="2 7" id="KW-0813">Transport</keyword>
<accession>A0A9X3E175</accession>
<dbReference type="AlphaFoldDB" id="A0A9X3E175"/>
<evidence type="ECO:0000256" key="6">
    <source>
        <dbReference type="ARBA" id="ARBA00023136"/>
    </source>
</evidence>
<dbReference type="Proteomes" id="UP001144805">
    <property type="component" value="Unassembled WGS sequence"/>
</dbReference>
<proteinExistence type="inferred from homology"/>
<evidence type="ECO:0000256" key="5">
    <source>
        <dbReference type="ARBA" id="ARBA00022989"/>
    </source>
</evidence>
<feature type="transmembrane region" description="Helical" evidence="7">
    <location>
        <begin position="78"/>
        <end position="99"/>
    </location>
</feature>
<sequence>MTRVRQSRFAWIGHNEALVGLLMLCPVFIALIVLRLWPAGIALVHSLTSDEPGGGFDLATYSYLFQDPTFLNSLFRTAIFSIVINPLQILLALAMALLMNQKMKLDGVWRTLILLPVVIPQSISAIIWGVALRPDGPINAVLVSLGLPEQGFLTSTTQAMPSLMVVVSWVGCGYWMTFLLAGLKDIPVSLYEAARLDGANRRQQLWNITLPMLRRPLLFVLVADTVANFLVFAPVQILTGGGPEETTNLIMSEIYTRTFVYGDDKGGAAATVILVAVVLVVVLIQFRMMRGRGA</sequence>
<gene>
    <name evidence="9" type="ORF">OSH07_11635</name>
</gene>
<reference evidence="9" key="1">
    <citation type="submission" date="2022-11" db="EMBL/GenBank/DDBJ databases">
        <title>Biodiversity and phylogenetic relationships of bacteria.</title>
        <authorList>
            <person name="Machado R.A.R."/>
            <person name="Bhat A."/>
            <person name="Loulou A."/>
            <person name="Kallel S."/>
        </authorList>
    </citation>
    <scope>NUCLEOTIDE SEQUENCE</scope>
    <source>
        <strain evidence="9">K-TC2</strain>
    </source>
</reference>
<dbReference type="CDD" id="cd06261">
    <property type="entry name" value="TM_PBP2"/>
    <property type="match status" value="1"/>
</dbReference>
<comment type="similarity">
    <text evidence="7">Belongs to the binding-protein-dependent transport system permease family.</text>
</comment>
<dbReference type="SUPFAM" id="SSF161098">
    <property type="entry name" value="MetI-like"/>
    <property type="match status" value="1"/>
</dbReference>
<dbReference type="EMBL" id="JAPKNK010000004">
    <property type="protein sequence ID" value="MCX5569846.1"/>
    <property type="molecule type" value="Genomic_DNA"/>
</dbReference>
<feature type="transmembrane region" description="Helical" evidence="7">
    <location>
        <begin position="163"/>
        <end position="183"/>
    </location>
</feature>
<evidence type="ECO:0000256" key="1">
    <source>
        <dbReference type="ARBA" id="ARBA00004651"/>
    </source>
</evidence>
<feature type="transmembrane region" description="Helical" evidence="7">
    <location>
        <begin position="267"/>
        <end position="286"/>
    </location>
</feature>
<evidence type="ECO:0000256" key="7">
    <source>
        <dbReference type="RuleBase" id="RU363032"/>
    </source>
</evidence>
<name>A0A9X3E175_9HYPH</name>
<dbReference type="RefSeq" id="WP_266338816.1">
    <property type="nucleotide sequence ID" value="NZ_JAPKNK010000004.1"/>
</dbReference>
<dbReference type="GO" id="GO:0005886">
    <property type="term" value="C:plasma membrane"/>
    <property type="evidence" value="ECO:0007669"/>
    <property type="project" value="UniProtKB-SubCell"/>
</dbReference>
<dbReference type="PANTHER" id="PTHR30193">
    <property type="entry name" value="ABC TRANSPORTER PERMEASE PROTEIN"/>
    <property type="match status" value="1"/>
</dbReference>
<dbReference type="Gene3D" id="1.10.3720.10">
    <property type="entry name" value="MetI-like"/>
    <property type="match status" value="1"/>
</dbReference>
<feature type="domain" description="ABC transmembrane type-1" evidence="8">
    <location>
        <begin position="74"/>
        <end position="285"/>
    </location>
</feature>
<organism evidence="9 10">
    <name type="scientific">Kaistia nematophila</name>
    <dbReference type="NCBI Taxonomy" id="2994654"/>
    <lineage>
        <taxon>Bacteria</taxon>
        <taxon>Pseudomonadati</taxon>
        <taxon>Pseudomonadota</taxon>
        <taxon>Alphaproteobacteria</taxon>
        <taxon>Hyphomicrobiales</taxon>
        <taxon>Kaistiaceae</taxon>
        <taxon>Kaistia</taxon>
    </lineage>
</organism>
<comment type="subcellular location">
    <subcellularLocation>
        <location evidence="1 7">Cell membrane</location>
        <topology evidence="1 7">Multi-pass membrane protein</topology>
    </subcellularLocation>
</comment>
<keyword evidence="10" id="KW-1185">Reference proteome</keyword>
<feature type="transmembrane region" description="Helical" evidence="7">
    <location>
        <begin position="217"/>
        <end position="238"/>
    </location>
</feature>
<evidence type="ECO:0000313" key="9">
    <source>
        <dbReference type="EMBL" id="MCX5569846.1"/>
    </source>
</evidence>
<evidence type="ECO:0000256" key="3">
    <source>
        <dbReference type="ARBA" id="ARBA00022475"/>
    </source>
</evidence>
<keyword evidence="6 7" id="KW-0472">Membrane</keyword>
<evidence type="ECO:0000259" key="8">
    <source>
        <dbReference type="PROSITE" id="PS50928"/>
    </source>
</evidence>
<protein>
    <submittedName>
        <fullName evidence="9">Sugar ABC transporter permease</fullName>
    </submittedName>
</protein>
<evidence type="ECO:0000256" key="4">
    <source>
        <dbReference type="ARBA" id="ARBA00022692"/>
    </source>
</evidence>
<keyword evidence="4 7" id="KW-0812">Transmembrane</keyword>
<keyword evidence="3" id="KW-1003">Cell membrane</keyword>
<dbReference type="PANTHER" id="PTHR30193:SF37">
    <property type="entry name" value="INNER MEMBRANE ABC TRANSPORTER PERMEASE PROTEIN YCJO"/>
    <property type="match status" value="1"/>
</dbReference>
<dbReference type="InterPro" id="IPR000515">
    <property type="entry name" value="MetI-like"/>
</dbReference>
<feature type="transmembrane region" description="Helical" evidence="7">
    <location>
        <begin position="111"/>
        <end position="131"/>
    </location>
</feature>
<dbReference type="InterPro" id="IPR051393">
    <property type="entry name" value="ABC_transporter_permease"/>
</dbReference>
<evidence type="ECO:0000256" key="2">
    <source>
        <dbReference type="ARBA" id="ARBA00022448"/>
    </source>
</evidence>
<dbReference type="PROSITE" id="PS50928">
    <property type="entry name" value="ABC_TM1"/>
    <property type="match status" value="1"/>
</dbReference>
<comment type="caution">
    <text evidence="9">The sequence shown here is derived from an EMBL/GenBank/DDBJ whole genome shotgun (WGS) entry which is preliminary data.</text>
</comment>
<dbReference type="InterPro" id="IPR035906">
    <property type="entry name" value="MetI-like_sf"/>
</dbReference>
<dbReference type="GO" id="GO:0055085">
    <property type="term" value="P:transmembrane transport"/>
    <property type="evidence" value="ECO:0007669"/>
    <property type="project" value="InterPro"/>
</dbReference>
<feature type="transmembrane region" description="Helical" evidence="7">
    <location>
        <begin position="21"/>
        <end position="44"/>
    </location>
</feature>
<keyword evidence="5 7" id="KW-1133">Transmembrane helix</keyword>